<dbReference type="Gene3D" id="1.20.1070.10">
    <property type="entry name" value="Rhodopsin 7-helix transmembrane proteins"/>
    <property type="match status" value="2"/>
</dbReference>
<feature type="transmembrane region" description="Helical" evidence="6">
    <location>
        <begin position="100"/>
        <end position="121"/>
    </location>
</feature>
<feature type="transmembrane region" description="Helical" evidence="6">
    <location>
        <begin position="781"/>
        <end position="806"/>
    </location>
</feature>
<evidence type="ECO:0000259" key="8">
    <source>
        <dbReference type="PROSITE" id="PS50958"/>
    </source>
</evidence>
<dbReference type="EMBL" id="CALNXK010000009">
    <property type="protein sequence ID" value="CAH3041674.1"/>
    <property type="molecule type" value="Genomic_DNA"/>
</dbReference>
<evidence type="ECO:0000313" key="9">
    <source>
        <dbReference type="EMBL" id="CAH3041674.1"/>
    </source>
</evidence>
<feature type="transmembrane region" description="Helical" evidence="6">
    <location>
        <begin position="620"/>
        <end position="646"/>
    </location>
</feature>
<dbReference type="PROSITE" id="PS50261">
    <property type="entry name" value="G_PROTEIN_RECEP_F2_4"/>
    <property type="match status" value="2"/>
</dbReference>
<evidence type="ECO:0000256" key="6">
    <source>
        <dbReference type="SAM" id="Phobius"/>
    </source>
</evidence>
<dbReference type="CDD" id="cd15039">
    <property type="entry name" value="7tmB3_Methuselah-like"/>
    <property type="match status" value="1"/>
</dbReference>
<feature type="domain" description="SMB" evidence="8">
    <location>
        <begin position="855"/>
        <end position="903"/>
    </location>
</feature>
<evidence type="ECO:0000313" key="10">
    <source>
        <dbReference type="Proteomes" id="UP001159405"/>
    </source>
</evidence>
<dbReference type="InterPro" id="IPR053231">
    <property type="entry name" value="GPCR_LN-TM7"/>
</dbReference>
<dbReference type="Pfam" id="PF01033">
    <property type="entry name" value="Somatomedin_B"/>
    <property type="match status" value="1"/>
</dbReference>
<keyword evidence="4 6" id="KW-0472">Membrane</keyword>
<feature type="transmembrane region" description="Helical" evidence="6">
    <location>
        <begin position="194"/>
        <end position="212"/>
    </location>
</feature>
<dbReference type="InterPro" id="IPR017981">
    <property type="entry name" value="GPCR_2-like_7TM"/>
</dbReference>
<dbReference type="PANTHER" id="PTHR45902:SF1">
    <property type="entry name" value="LATROPHILIN RECEPTOR-LIKE PROTEIN A"/>
    <property type="match status" value="1"/>
</dbReference>
<organism evidence="9 10">
    <name type="scientific">Porites lobata</name>
    <dbReference type="NCBI Taxonomy" id="104759"/>
    <lineage>
        <taxon>Eukaryota</taxon>
        <taxon>Metazoa</taxon>
        <taxon>Cnidaria</taxon>
        <taxon>Anthozoa</taxon>
        <taxon>Hexacorallia</taxon>
        <taxon>Scleractinia</taxon>
        <taxon>Fungiina</taxon>
        <taxon>Poritidae</taxon>
        <taxon>Porites</taxon>
    </lineage>
</organism>
<feature type="domain" description="G-protein coupled receptors family 2 profile 2" evidence="7">
    <location>
        <begin position="34"/>
        <end position="224"/>
    </location>
</feature>
<dbReference type="PROSITE" id="PS50958">
    <property type="entry name" value="SMB_2"/>
    <property type="match status" value="1"/>
</dbReference>
<sequence length="1256" mass="141942">MICTNYTNYQVNYTNTSTQVIEPDITAKTESRFLWYFTVVGFSVSVFALGLTIVIHSIFVEMRRPLPGKNLMSLCLALTLAQFTWMLGTGDTDKPTFCTAVAAVIHYLFLVSFACMAIIAFDTRRTFSSQISRAPGISIGGQNKNIRFLKYTCLSWGLPLLFVGGCVILDHFQVVFIGYGNEDACWLGSSDGKIIVFAVPIASVLLYNIGAFSHTIWAINSARKQTTRFTKRLLLLTRIQGGVGWILGFNNTQTLDYMLKYCPTRVVLPTEQFSKVRSCLPMVSSCSIEKQTQHKDGCLKGTSGVVFEGETLKNYKNYHCVLCNGLSMTNASCGPREPDTIFEPKSFEIVMQFDPLITNQQKIKRTKVTLTCPQDRVYDPHLETCRIGYVPNPLHAIRDKYRVKVWMHPLDGQMRPVTPDQFSIAFCQTFALDPSQIDEIVFSSEDNSKAVAFNLYAGASSRINNLTHMPYKDNMDVSVLFNFNESFEININNKTWEVIRVTERQLACVESVEYFRGEFKLLPTGQAEINKTGQTLPSNRFFVVNDGSENKSLFVCKSKFTVQCPFLLLPLRGNEYTIFANRTLLHIITGRVYSTGEYDVNGERVMICTNYTNYQTESRFLWYFTVVGFSVSVFALVLTLVIHSIFAEMRRPLPGKNLMSLCLALTLAQFTWMLGTGNTDKPTFCTAVAAVIHYLFLVSFACMAIIAFDTRRTFSSQISRAPRISIGGQNKNILFLKYTCLSWGLPMLFVVGCVLLDHFQVVFIGYGNEDACWLVSSDGKIIVFAVPIASVLLYNIGAFSHTIWAINSARKQTTRPRVHGSTATSKASWHQTATPNVLTSPNPDLVPGCEGPDAQLFSCRDKREKRTQWDSLERFKVHCHCDQACLKYHDCCADYTRYCQPLSPVPQEIKNENYTCIKTSTLNVGAASVLMISNCAANWKDEEVRSKCLAGTNAMDRNFSSANILEGIPVAFNLTQGLHYRNIYCGICNNVTTILPVFWELKFRCKINPPQGFNSTQTLEYILTHCPTRVVLPTEHFKIRTCIPMVSSCSIENQTEHKDGCLKGTSGIIFLPWDYKPYKNYHCVLCNGLSMKNARCDPFFRFQFDNFKSFEIVMQFKTPTSNQKKTKVTKFPPTCPPNKVYDQHLKACVTGNVLNSLKANKYRLKFWMRPLDGRMKPVTTHQFSIALSKMFALDPSKIEEIVISSEDNSTAVSFSLYAGTPFRINDETNMPYKDNFNVSIFLNFNKSFEININDKT</sequence>
<proteinExistence type="predicted"/>
<keyword evidence="2 6" id="KW-0812">Transmembrane</keyword>
<evidence type="ECO:0000256" key="1">
    <source>
        <dbReference type="ARBA" id="ARBA00004141"/>
    </source>
</evidence>
<feature type="transmembrane region" description="Helical" evidence="6">
    <location>
        <begin position="33"/>
        <end position="59"/>
    </location>
</feature>
<evidence type="ECO:0000256" key="4">
    <source>
        <dbReference type="ARBA" id="ARBA00023136"/>
    </source>
</evidence>
<feature type="transmembrane region" description="Helical" evidence="6">
    <location>
        <begin position="740"/>
        <end position="761"/>
    </location>
</feature>
<dbReference type="PROSITE" id="PS00524">
    <property type="entry name" value="SMB_1"/>
    <property type="match status" value="1"/>
</dbReference>
<feature type="transmembrane region" description="Helical" evidence="6">
    <location>
        <begin position="153"/>
        <end position="174"/>
    </location>
</feature>
<protein>
    <submittedName>
        <fullName evidence="9">Uncharacterized protein</fullName>
    </submittedName>
</protein>
<dbReference type="InterPro" id="IPR001212">
    <property type="entry name" value="Somatomedin_B_dom"/>
</dbReference>
<dbReference type="SUPFAM" id="SSF90188">
    <property type="entry name" value="Somatomedin B domain"/>
    <property type="match status" value="1"/>
</dbReference>
<accession>A0ABN8N3L2</accession>
<name>A0ABN8N3L2_9CNID</name>
<comment type="caution">
    <text evidence="9">The sequence shown here is derived from an EMBL/GenBank/DDBJ whole genome shotgun (WGS) entry which is preliminary data.</text>
</comment>
<keyword evidence="5" id="KW-1015">Disulfide bond</keyword>
<dbReference type="Proteomes" id="UP001159405">
    <property type="component" value="Unassembled WGS sequence"/>
</dbReference>
<feature type="transmembrane region" description="Helical" evidence="6">
    <location>
        <begin position="687"/>
        <end position="708"/>
    </location>
</feature>
<dbReference type="CDD" id="cd13952">
    <property type="entry name" value="7tm_classB"/>
    <property type="match status" value="1"/>
</dbReference>
<comment type="subcellular location">
    <subcellularLocation>
        <location evidence="1">Membrane</location>
        <topology evidence="1">Multi-pass membrane protein</topology>
    </subcellularLocation>
</comment>
<evidence type="ECO:0000256" key="3">
    <source>
        <dbReference type="ARBA" id="ARBA00022989"/>
    </source>
</evidence>
<feature type="domain" description="G-protein coupled receptors family 2 profile 2" evidence="7">
    <location>
        <begin position="621"/>
        <end position="811"/>
    </location>
</feature>
<dbReference type="InterPro" id="IPR036024">
    <property type="entry name" value="Somatomedin_B-like_dom_sf"/>
</dbReference>
<gene>
    <name evidence="9" type="ORF">PLOB_00047842</name>
</gene>
<keyword evidence="3 6" id="KW-1133">Transmembrane helix</keyword>
<dbReference type="InterPro" id="IPR000832">
    <property type="entry name" value="GPCR_2_secretin-like"/>
</dbReference>
<dbReference type="Pfam" id="PF00002">
    <property type="entry name" value="7tm_2"/>
    <property type="match status" value="2"/>
</dbReference>
<evidence type="ECO:0000256" key="2">
    <source>
        <dbReference type="ARBA" id="ARBA00022692"/>
    </source>
</evidence>
<keyword evidence="10" id="KW-1185">Reference proteome</keyword>
<evidence type="ECO:0000256" key="5">
    <source>
        <dbReference type="ARBA" id="ARBA00023157"/>
    </source>
</evidence>
<evidence type="ECO:0000259" key="7">
    <source>
        <dbReference type="PROSITE" id="PS50261"/>
    </source>
</evidence>
<dbReference type="Gene3D" id="4.10.410.20">
    <property type="match status" value="1"/>
</dbReference>
<dbReference type="PANTHER" id="PTHR45902">
    <property type="entry name" value="LATROPHILIN RECEPTOR-LIKE PROTEIN A"/>
    <property type="match status" value="1"/>
</dbReference>
<reference evidence="9 10" key="1">
    <citation type="submission" date="2022-05" db="EMBL/GenBank/DDBJ databases">
        <authorList>
            <consortium name="Genoscope - CEA"/>
            <person name="William W."/>
        </authorList>
    </citation>
    <scope>NUCLEOTIDE SEQUENCE [LARGE SCALE GENOMIC DNA]</scope>
</reference>